<protein>
    <submittedName>
        <fullName evidence="1">Uncharacterized protein</fullName>
    </submittedName>
</protein>
<gene>
    <name evidence="1" type="ORF">Mterra_03082</name>
</gene>
<proteinExistence type="predicted"/>
<reference evidence="1 2" key="1">
    <citation type="submission" date="2018-08" db="EMBL/GenBank/DDBJ databases">
        <title>Meiothermus terrae DSM 26712 genome sequencing project.</title>
        <authorList>
            <person name="Da Costa M.S."/>
            <person name="Albuquerque L."/>
            <person name="Raposo P."/>
            <person name="Froufe H.J.C."/>
            <person name="Barroso C.S."/>
            <person name="Egas C."/>
        </authorList>
    </citation>
    <scope>NUCLEOTIDE SEQUENCE [LARGE SCALE GENOMIC DNA]</scope>
    <source>
        <strain evidence="1 2">DSM 26712</strain>
    </source>
</reference>
<name>A0A399EA08_9DEIN</name>
<dbReference type="Proteomes" id="UP000265715">
    <property type="component" value="Unassembled WGS sequence"/>
</dbReference>
<evidence type="ECO:0000313" key="2">
    <source>
        <dbReference type="Proteomes" id="UP000265715"/>
    </source>
</evidence>
<evidence type="ECO:0000313" key="1">
    <source>
        <dbReference type="EMBL" id="RIH81577.1"/>
    </source>
</evidence>
<keyword evidence="2" id="KW-1185">Reference proteome</keyword>
<accession>A0A399EA08</accession>
<comment type="caution">
    <text evidence="1">The sequence shown here is derived from an EMBL/GenBank/DDBJ whole genome shotgun (WGS) entry which is preliminary data.</text>
</comment>
<dbReference type="EMBL" id="QXDL01000163">
    <property type="protein sequence ID" value="RIH81577.1"/>
    <property type="molecule type" value="Genomic_DNA"/>
</dbReference>
<dbReference type="AlphaFoldDB" id="A0A399EA08"/>
<organism evidence="1 2">
    <name type="scientific">Calidithermus terrae</name>
    <dbReference type="NCBI Taxonomy" id="1408545"/>
    <lineage>
        <taxon>Bacteria</taxon>
        <taxon>Thermotogati</taxon>
        <taxon>Deinococcota</taxon>
        <taxon>Deinococci</taxon>
        <taxon>Thermales</taxon>
        <taxon>Thermaceae</taxon>
        <taxon>Calidithermus</taxon>
    </lineage>
</organism>
<dbReference type="RefSeq" id="WP_119316035.1">
    <property type="nucleotide sequence ID" value="NZ_QXDL01000163.1"/>
</dbReference>
<sequence length="61" mass="7067">MFRIWEFEQVAKARVKALQAEAEVVRLLPRKSLRRRLAERLVGLARRLDSQVPLSPEVARG</sequence>